<dbReference type="EMBL" id="JDST02000051">
    <property type="protein sequence ID" value="KFB76596.1"/>
    <property type="molecule type" value="Genomic_DNA"/>
</dbReference>
<keyword evidence="4" id="KW-1185">Reference proteome</keyword>
<feature type="domain" description="CRISPR system ring nuclease SSO2081-like" evidence="2">
    <location>
        <begin position="33"/>
        <end position="246"/>
    </location>
</feature>
<evidence type="ECO:0000313" key="3">
    <source>
        <dbReference type="EMBL" id="KFB76596.1"/>
    </source>
</evidence>
<dbReference type="RefSeq" id="WP_273704584.1">
    <property type="nucleotide sequence ID" value="NZ_JDST02000051.1"/>
</dbReference>
<gene>
    <name evidence="3" type="ORF">AW06_002350</name>
</gene>
<comment type="caution">
    <text evidence="3">The sequence shown here is derived from an EMBL/GenBank/DDBJ whole genome shotgun (WGS) entry which is preliminary data.</text>
</comment>
<evidence type="ECO:0000256" key="1">
    <source>
        <dbReference type="SAM" id="MobiDB-lite"/>
    </source>
</evidence>
<feature type="region of interest" description="Disordered" evidence="1">
    <location>
        <begin position="1"/>
        <end position="20"/>
    </location>
</feature>
<name>A0A080M6L6_9PROT</name>
<reference evidence="3" key="1">
    <citation type="submission" date="2014-02" db="EMBL/GenBank/DDBJ databases">
        <title>Expanding our view of genomic diversity in Candidatus Accumulibacter clades.</title>
        <authorList>
            <person name="Skennerton C.T."/>
            <person name="Barr J.J."/>
            <person name="Slater F.R."/>
            <person name="Bond P.L."/>
            <person name="Tyson G.W."/>
        </authorList>
    </citation>
    <scope>NUCLEOTIDE SEQUENCE [LARGE SCALE GENOMIC DNA]</scope>
</reference>
<dbReference type="InterPro" id="IPR013413">
    <property type="entry name" value="CRISPR-assoc_prot_NE0113"/>
</dbReference>
<dbReference type="CDD" id="cd09741">
    <property type="entry name" value="Csx1_III-U"/>
    <property type="match status" value="1"/>
</dbReference>
<dbReference type="NCBIfam" id="TIGR02584">
    <property type="entry name" value="cas_NE0113"/>
    <property type="match status" value="1"/>
</dbReference>
<dbReference type="Proteomes" id="UP000021315">
    <property type="component" value="Unassembled WGS sequence"/>
</dbReference>
<dbReference type="STRING" id="1453999.AW06_002350"/>
<accession>A0A080M6L6</accession>
<proteinExistence type="predicted"/>
<evidence type="ECO:0000259" key="2">
    <source>
        <dbReference type="Pfam" id="PF09623"/>
    </source>
</evidence>
<evidence type="ECO:0000313" key="4">
    <source>
        <dbReference type="Proteomes" id="UP000021315"/>
    </source>
</evidence>
<dbReference type="AlphaFoldDB" id="A0A080M6L6"/>
<sequence length="398" mass="44485">MIDRFHPVEQPVPTPDRPGSYPKRILLAVTGKTPQIVTETLWALAMDSEQPFVPSQIRLLTTEEGRRHAVEKLLHPQNGAFHALCRDWNLGPIDFDASCIRVLSKEGRPVEDIVSPHDNEITADQICAWVKAATSDPEAAVHVSLAGGRKTMGYYAGYALSLFGRDQDRLSHVLVDERYERMRDFYYPTPEPRTLFSPDGKLSADASAARVHLARIPFVRLSHFLSPGVRAGQASFTETVAETQKALAVPELRLDYDECVIVCGGRRVHLAASLFALYAWMARRTVEQGVGAGVTYACESQWDRDRQELSFHYEHACSGSHTRIDKFRKRLAHGLGKEQLEQGTTNINKQLTRQLGAYRYAEPYHIVSVGDASPTNRQQLKGLTVPPGRISGTMRPPF</sequence>
<dbReference type="Pfam" id="PF09623">
    <property type="entry name" value="Cas_NE0113"/>
    <property type="match status" value="1"/>
</dbReference>
<protein>
    <submittedName>
        <fullName evidence="3">CRISPR-associated protein, family</fullName>
    </submittedName>
</protein>
<organism evidence="3 4">
    <name type="scientific">Candidatus Accumulibacter cognatus</name>
    <dbReference type="NCBI Taxonomy" id="2954383"/>
    <lineage>
        <taxon>Bacteria</taxon>
        <taxon>Pseudomonadati</taxon>
        <taxon>Pseudomonadota</taxon>
        <taxon>Betaproteobacteria</taxon>
        <taxon>Candidatus Accumulibacter</taxon>
    </lineage>
</organism>
<dbReference type="InterPro" id="IPR019092">
    <property type="entry name" value="SSO2081-like_dom"/>
</dbReference>